<protein>
    <submittedName>
        <fullName evidence="1">Uncharacterized protein</fullName>
    </submittedName>
</protein>
<evidence type="ECO:0000313" key="2">
    <source>
        <dbReference type="Proteomes" id="UP000069697"/>
    </source>
</evidence>
<dbReference type="AlphaFoldDB" id="A0A124DY41"/>
<dbReference type="EMBL" id="BCNV01000001">
    <property type="protein sequence ID" value="GAS83028.1"/>
    <property type="molecule type" value="Genomic_DNA"/>
</dbReference>
<accession>A0A124DY41</accession>
<name>A0A124DY41_PAEAM</name>
<sequence>MPGASLSRRVGSLLEVPAALMGVRLSETRVPGALLPRRAALPLRSLRASWAFAFFGHKKAPSLERDEAILAIPP</sequence>
<dbReference type="Proteomes" id="UP000069697">
    <property type="component" value="Unassembled WGS sequence"/>
</dbReference>
<reference evidence="1 2" key="1">
    <citation type="journal article" date="2016" name="Genome Announc.">
        <title>Draft Genome Sequence of Paenibacillus amylolyticus Heshi-A3, Isolated from Fermented Rice Bran in a Japanese Fermented Seafood Dish.</title>
        <authorList>
            <person name="Akuzawa S."/>
            <person name="Nagaoka J."/>
            <person name="Kanekatsu M."/>
            <person name="Kubota E."/>
            <person name="Ohtake R."/>
            <person name="Suzuki T."/>
            <person name="Kanesaki Y."/>
        </authorList>
    </citation>
    <scope>NUCLEOTIDE SEQUENCE [LARGE SCALE GENOMIC DNA]</scope>
    <source>
        <strain evidence="1 2">Heshi-A3</strain>
    </source>
</reference>
<reference evidence="2" key="2">
    <citation type="submission" date="2016-01" db="EMBL/GenBank/DDBJ databases">
        <title>Draft Genome Sequence of Paenibacillus amylolyticus Heshi-A3 that Was Isolated from Fermented Rice Bran with Aging Salted Mackerel, Which Was Named Heshiko as Traditional Fermented Seafood in Japan.</title>
        <authorList>
            <person name="Akuzawa S."/>
            <person name="Nakagawa J."/>
            <person name="Kanekatsu T."/>
            <person name="Kubota E."/>
            <person name="Ohtake R."/>
            <person name="Suzuki T."/>
            <person name="Kanesaki Y."/>
        </authorList>
    </citation>
    <scope>NUCLEOTIDE SEQUENCE [LARGE SCALE GENOMIC DNA]</scope>
    <source>
        <strain evidence="2">Heshi-A3</strain>
    </source>
</reference>
<comment type="caution">
    <text evidence="1">The sequence shown here is derived from an EMBL/GenBank/DDBJ whole genome shotgun (WGS) entry which is preliminary data.</text>
</comment>
<proteinExistence type="predicted"/>
<organism evidence="1 2">
    <name type="scientific">Paenibacillus amylolyticus</name>
    <dbReference type="NCBI Taxonomy" id="1451"/>
    <lineage>
        <taxon>Bacteria</taxon>
        <taxon>Bacillati</taxon>
        <taxon>Bacillota</taxon>
        <taxon>Bacilli</taxon>
        <taxon>Bacillales</taxon>
        <taxon>Paenibacillaceae</taxon>
        <taxon>Paenibacillus</taxon>
    </lineage>
</organism>
<gene>
    <name evidence="1" type="ORF">PAHA3_3106</name>
</gene>
<evidence type="ECO:0000313" key="1">
    <source>
        <dbReference type="EMBL" id="GAS83028.1"/>
    </source>
</evidence>